<dbReference type="RefSeq" id="WP_164044190.1">
    <property type="nucleotide sequence ID" value="NZ_JAAGNZ010000011.1"/>
</dbReference>
<dbReference type="PIRSF" id="PIRSF009320">
    <property type="entry name" value="Nuc_binding_HP_1000"/>
    <property type="match status" value="1"/>
</dbReference>
<dbReference type="SUPFAM" id="SSF52540">
    <property type="entry name" value="P-loop containing nucleoside triphosphate hydrolases"/>
    <property type="match status" value="1"/>
</dbReference>
<dbReference type="Pfam" id="PF01656">
    <property type="entry name" value="CbiA"/>
    <property type="match status" value="1"/>
</dbReference>
<evidence type="ECO:0000313" key="2">
    <source>
        <dbReference type="EMBL" id="NEU70876.1"/>
    </source>
</evidence>
<sequence>MIFVLSGIKGGSGRSTISEHLTVWLARQGADVLLVDADEQGTASDFTAWREHTLDGNVGYTLVQLIGANLRKQVETMKPKYDHIVIDTGGRDTTSQRAALIISDVALIPIQPRSHDVWTLSKLTEMLSEIQATRIEPLIVHSFLNRADITSADNRETSEALASMPELGFVPHAIKNRKAYPNAGAKGLSVSEMEVPDKKAVAEIDELFNHITAYGRQPVTTEA</sequence>
<dbReference type="Gene3D" id="3.40.50.300">
    <property type="entry name" value="P-loop containing nucleotide triphosphate hydrolases"/>
    <property type="match status" value="1"/>
</dbReference>
<evidence type="ECO:0000259" key="1">
    <source>
        <dbReference type="Pfam" id="PF01656"/>
    </source>
</evidence>
<dbReference type="InterPro" id="IPR027417">
    <property type="entry name" value="P-loop_NTPase"/>
</dbReference>
<proteinExistence type="predicted"/>
<accession>A0A6M0IRJ1</accession>
<organism evidence="2 3">
    <name type="scientific">Spirosoma agri</name>
    <dbReference type="NCBI Taxonomy" id="1987381"/>
    <lineage>
        <taxon>Bacteria</taxon>
        <taxon>Pseudomonadati</taxon>
        <taxon>Bacteroidota</taxon>
        <taxon>Cytophagia</taxon>
        <taxon>Cytophagales</taxon>
        <taxon>Cytophagaceae</taxon>
        <taxon>Spirosoma</taxon>
    </lineage>
</organism>
<feature type="domain" description="CobQ/CobB/MinD/ParA nucleotide binding" evidence="1">
    <location>
        <begin position="5"/>
        <end position="177"/>
    </location>
</feature>
<dbReference type="InterPro" id="IPR002586">
    <property type="entry name" value="CobQ/CobB/MinD/ParA_Nub-bd_dom"/>
</dbReference>
<dbReference type="CDD" id="cd02042">
    <property type="entry name" value="ParAB_family"/>
    <property type="match status" value="1"/>
</dbReference>
<dbReference type="AlphaFoldDB" id="A0A6M0IRJ1"/>
<dbReference type="InterPro" id="IPR050678">
    <property type="entry name" value="DNA_Partitioning_ATPase"/>
</dbReference>
<dbReference type="EMBL" id="JAAGNZ010000011">
    <property type="protein sequence ID" value="NEU70876.1"/>
    <property type="molecule type" value="Genomic_DNA"/>
</dbReference>
<keyword evidence="3" id="KW-1185">Reference proteome</keyword>
<evidence type="ECO:0000313" key="3">
    <source>
        <dbReference type="Proteomes" id="UP000477386"/>
    </source>
</evidence>
<dbReference type="Proteomes" id="UP000477386">
    <property type="component" value="Unassembled WGS sequence"/>
</dbReference>
<protein>
    <submittedName>
        <fullName evidence="2">AAA family ATPase</fullName>
    </submittedName>
</protein>
<dbReference type="PANTHER" id="PTHR13696">
    <property type="entry name" value="P-LOOP CONTAINING NUCLEOSIDE TRIPHOSPHATE HYDROLASE"/>
    <property type="match status" value="1"/>
</dbReference>
<dbReference type="PANTHER" id="PTHR13696:SF96">
    <property type="entry name" value="COBQ_COBB_MIND_PARA NUCLEOTIDE BINDING DOMAIN-CONTAINING PROTEIN"/>
    <property type="match status" value="1"/>
</dbReference>
<reference evidence="2 3" key="1">
    <citation type="submission" date="2020-02" db="EMBL/GenBank/DDBJ databases">
        <title>Draft genome sequence of two Spirosoma agri KCTC 52727 and Spirosoma terrae KCTC 52035.</title>
        <authorList>
            <person name="Rojas J."/>
            <person name="Ambika Manirajan B."/>
            <person name="Ratering S."/>
            <person name="Suarez C."/>
            <person name="Schnell S."/>
        </authorList>
    </citation>
    <scope>NUCLEOTIDE SEQUENCE [LARGE SCALE GENOMIC DNA]</scope>
    <source>
        <strain evidence="2 3">KCTC 52727</strain>
    </source>
</reference>
<gene>
    <name evidence="2" type="ORF">GK091_28690</name>
</gene>
<name>A0A6M0IRJ1_9BACT</name>
<comment type="caution">
    <text evidence="2">The sequence shown here is derived from an EMBL/GenBank/DDBJ whole genome shotgun (WGS) entry which is preliminary data.</text>
</comment>